<evidence type="ECO:0000313" key="3">
    <source>
        <dbReference type="Proteomes" id="UP001276659"/>
    </source>
</evidence>
<gene>
    <name evidence="2" type="ORF">OEA41_002784</name>
</gene>
<sequence length="211" mass="23865">MRYQQQPPGGSASPRLSRSRPTSTVEAGSQKAVQRVRHVFHEIRKAFPDQEAVVTAALEFIHPFFSSCADNIELWLDPLNVRPPVSELATGSPMPRSFSESLLHVLMENSKLFAAPRDSFYSQKFSRRLSGPESTRVMRIFNCFGPLLPEDVDFLRPILAYVTQAAAQGVWDVMGDKRQAELTRLPEIGELGEPRHVYVYDCKGDQHYEDD</sequence>
<reference evidence="2" key="1">
    <citation type="submission" date="2022-11" db="EMBL/GenBank/DDBJ databases">
        <title>Chromosomal genome sequence assembly and mating type (MAT) locus characterization of the leprose asexual lichenized fungus Lepraria neglecta (Nyl.) Erichsen.</title>
        <authorList>
            <person name="Allen J.L."/>
            <person name="Pfeffer B."/>
        </authorList>
    </citation>
    <scope>NUCLEOTIDE SEQUENCE</scope>
    <source>
        <strain evidence="2">Allen 5258</strain>
    </source>
</reference>
<keyword evidence="3" id="KW-1185">Reference proteome</keyword>
<feature type="region of interest" description="Disordered" evidence="1">
    <location>
        <begin position="1"/>
        <end position="30"/>
    </location>
</feature>
<evidence type="ECO:0000256" key="1">
    <source>
        <dbReference type="SAM" id="MobiDB-lite"/>
    </source>
</evidence>
<evidence type="ECO:0000313" key="2">
    <source>
        <dbReference type="EMBL" id="KAK3170702.1"/>
    </source>
</evidence>
<dbReference type="AlphaFoldDB" id="A0AAD9Z5V3"/>
<protein>
    <submittedName>
        <fullName evidence="2">Uncharacterized protein</fullName>
    </submittedName>
</protein>
<name>A0AAD9Z5V3_9LECA</name>
<proteinExistence type="predicted"/>
<feature type="compositionally biased region" description="Low complexity" evidence="1">
    <location>
        <begin position="7"/>
        <end position="24"/>
    </location>
</feature>
<dbReference type="Proteomes" id="UP001276659">
    <property type="component" value="Unassembled WGS sequence"/>
</dbReference>
<accession>A0AAD9Z5V3</accession>
<comment type="caution">
    <text evidence="2">The sequence shown here is derived from an EMBL/GenBank/DDBJ whole genome shotgun (WGS) entry which is preliminary data.</text>
</comment>
<organism evidence="2 3">
    <name type="scientific">Lepraria neglecta</name>
    <dbReference type="NCBI Taxonomy" id="209136"/>
    <lineage>
        <taxon>Eukaryota</taxon>
        <taxon>Fungi</taxon>
        <taxon>Dikarya</taxon>
        <taxon>Ascomycota</taxon>
        <taxon>Pezizomycotina</taxon>
        <taxon>Lecanoromycetes</taxon>
        <taxon>OSLEUM clade</taxon>
        <taxon>Lecanoromycetidae</taxon>
        <taxon>Lecanorales</taxon>
        <taxon>Lecanorineae</taxon>
        <taxon>Stereocaulaceae</taxon>
        <taxon>Lepraria</taxon>
    </lineage>
</organism>
<dbReference type="EMBL" id="JASNWA010000008">
    <property type="protein sequence ID" value="KAK3170702.1"/>
    <property type="molecule type" value="Genomic_DNA"/>
</dbReference>